<dbReference type="SUPFAM" id="SSF52540">
    <property type="entry name" value="P-loop containing nucleoside triphosphate hydrolases"/>
    <property type="match status" value="1"/>
</dbReference>
<keyword evidence="9" id="KW-1185">Reference proteome</keyword>
<evidence type="ECO:0000313" key="10">
    <source>
        <dbReference type="RefSeq" id="XP_033350218.1"/>
    </source>
</evidence>
<keyword evidence="2 3" id="KW-0728">SH3 domain</keyword>
<feature type="domain" description="PDZ" evidence="7">
    <location>
        <begin position="523"/>
        <end position="604"/>
    </location>
</feature>
<dbReference type="SMART" id="SM00569">
    <property type="entry name" value="L27"/>
    <property type="match status" value="2"/>
</dbReference>
<dbReference type="InterPro" id="IPR001452">
    <property type="entry name" value="SH3_domain"/>
</dbReference>
<dbReference type="Gene3D" id="1.10.287.650">
    <property type="entry name" value="L27 domain"/>
    <property type="match status" value="2"/>
</dbReference>
<dbReference type="GO" id="GO:0004672">
    <property type="term" value="F:protein kinase activity"/>
    <property type="evidence" value="ECO:0007669"/>
    <property type="project" value="InterPro"/>
</dbReference>
<dbReference type="Proteomes" id="UP000504631">
    <property type="component" value="Unplaced"/>
</dbReference>
<dbReference type="GeneID" id="117233747"/>
<evidence type="ECO:0000259" key="5">
    <source>
        <dbReference type="PROSITE" id="PS50011"/>
    </source>
</evidence>
<dbReference type="FunFam" id="3.40.50.300:FF:000146">
    <property type="entry name" value="MAGUK p55 subfamily member 6 isoform X1"/>
    <property type="match status" value="1"/>
</dbReference>
<evidence type="ECO:0000259" key="6">
    <source>
        <dbReference type="PROSITE" id="PS50052"/>
    </source>
</evidence>
<feature type="domain" description="Protein kinase" evidence="5">
    <location>
        <begin position="12"/>
        <end position="305"/>
    </location>
</feature>
<dbReference type="AlphaFoldDB" id="A0A6J3KAT3"/>
<evidence type="ECO:0000259" key="4">
    <source>
        <dbReference type="PROSITE" id="PS50002"/>
    </source>
</evidence>
<dbReference type="PROSITE" id="PS00856">
    <property type="entry name" value="GUANYLATE_KINASE_1"/>
    <property type="match status" value="1"/>
</dbReference>
<dbReference type="GO" id="GO:0030054">
    <property type="term" value="C:cell junction"/>
    <property type="evidence" value="ECO:0007669"/>
    <property type="project" value="UniProtKB-ARBA"/>
</dbReference>
<reference evidence="10" key="1">
    <citation type="submission" date="2025-08" db="UniProtKB">
        <authorList>
            <consortium name="RefSeq"/>
        </authorList>
    </citation>
    <scope>IDENTIFICATION</scope>
    <source>
        <tissue evidence="10">Muscle</tissue>
    </source>
</reference>
<dbReference type="InterPro" id="IPR036034">
    <property type="entry name" value="PDZ_sf"/>
</dbReference>
<evidence type="ECO:0000259" key="7">
    <source>
        <dbReference type="PROSITE" id="PS50106"/>
    </source>
</evidence>
<dbReference type="Gene3D" id="2.30.42.10">
    <property type="match status" value="1"/>
</dbReference>
<sequence>MADDEVLFDEVYELCEIIGKGPFSVVRKCIHRQTGQTFAVKIVDVAKFTSSPGLSTNDLKREATICHMLKHPHIVELLETYSSEGMLYMVFEYMDGSDLCFEVVRRATAGFVYSEAVASHYMRQILEALRYCHENDIIHRDLKPQCALLAGKENSAPVKLRGFSVAVQLQSSQANGVGLTSPSCNFPFEDLTDAEDSLVSDTEDNIGRVGCPHFMAPEVVQRRQYGKPGDVWSAGVLLHVLLTGTLPFVGSRDRLREAICRGRVQMGSPLWDNISESAKDLIQRMLTTDVNHRITIQEVLNHKWLRDRDKGVARIHLGETIEELKKFNARRKLKESVKVAISSSKWHIPYSEINGDSFFDIGDDEVITTGAVAEILDSLDDIEVLQESGRLTRAEILNAVDDYRLRAILELYDRISTRVPTPCRAPQTDAVQRAREVEELLREIEHSAIRNIDRADLRELHELLVQPHMRALLQAHDVAGHEVYGEEATRVTPPPLLPYLNGGDDLEGQNGDLDLENVTRVRLVQFQKNTDEPMGITLKMNEDGKCVVARIMHGGMIHRQATLHVGDEIREINGIPVANQSVNALQKILREARGSVTFKIVPSYRSAPPPCEVQIFVRAQFDYDPLEDELIPCAQAGIAFKTGDILQIISKDDHYWWQAQKDNAAGSAGLIPSPELQERRIAYMAMEKNKQEQDAEGEGGCSSHTEGCDGSTVNCSIFGRKKKQYKDKYLAKHNAVFDQLDLVTYEEVVKLPYPAFQRKTLVLLGAHGVGRRQIKNTIIAKHPDKYAYPIPHTTRPPRNDEENGRNYYFISHDEMMADIAANEYLEYGTHENAMYGTKLETIRKIHEEGKVAILDVEPQALKVLRTAEFAPYVVFIAAPVFPNMPDCDGSLERLAKESDSLKQAYGHFFDLTIVNNEIDETIAQLEAAIERVHTTPQWVPVSWVY</sequence>
<dbReference type="Gene3D" id="1.10.510.10">
    <property type="entry name" value="Transferase(Phosphotransferase) domain 1"/>
    <property type="match status" value="1"/>
</dbReference>
<dbReference type="Pfam" id="PF02828">
    <property type="entry name" value="L27"/>
    <property type="match status" value="1"/>
</dbReference>
<evidence type="ECO:0000256" key="3">
    <source>
        <dbReference type="PROSITE-ProRule" id="PRU00192"/>
    </source>
</evidence>
<dbReference type="SUPFAM" id="SSF50044">
    <property type="entry name" value="SH3-domain"/>
    <property type="match status" value="1"/>
</dbReference>
<dbReference type="InterPro" id="IPR036028">
    <property type="entry name" value="SH3-like_dom_sf"/>
</dbReference>
<proteinExistence type="inferred from homology"/>
<evidence type="ECO:0000259" key="8">
    <source>
        <dbReference type="PROSITE" id="PS51022"/>
    </source>
</evidence>
<dbReference type="FunFam" id="1.10.510.10:FF:001592">
    <property type="entry name" value="Peripheral plasma membrane protein CASK"/>
    <property type="match status" value="1"/>
</dbReference>
<dbReference type="RefSeq" id="XP_033350218.1">
    <property type="nucleotide sequence ID" value="XM_033494327.1"/>
</dbReference>
<name>A0A6J3KAT3_9HYME</name>
<evidence type="ECO:0000256" key="1">
    <source>
        <dbReference type="ARBA" id="ARBA00007014"/>
    </source>
</evidence>
<comment type="similarity">
    <text evidence="1">Belongs to the MAGUK family.</text>
</comment>
<feature type="domain" description="Guanylate kinase-like" evidence="6">
    <location>
        <begin position="758"/>
        <end position="930"/>
    </location>
</feature>
<dbReference type="SUPFAM" id="SSF50156">
    <property type="entry name" value="PDZ domain-like"/>
    <property type="match status" value="1"/>
</dbReference>
<dbReference type="CDD" id="cd12035">
    <property type="entry name" value="SH3_MPP1-like"/>
    <property type="match status" value="1"/>
</dbReference>
<dbReference type="InterPro" id="IPR014775">
    <property type="entry name" value="L27_C"/>
</dbReference>
<dbReference type="SUPFAM" id="SSF101288">
    <property type="entry name" value="L27 domain"/>
    <property type="match status" value="2"/>
</dbReference>
<dbReference type="InterPro" id="IPR008144">
    <property type="entry name" value="Guanylate_kin-like_dom"/>
</dbReference>
<dbReference type="SMART" id="SM00326">
    <property type="entry name" value="SH3"/>
    <property type="match status" value="1"/>
</dbReference>
<dbReference type="Pfam" id="PF00069">
    <property type="entry name" value="Pkinase"/>
    <property type="match status" value="1"/>
</dbReference>
<dbReference type="FunFam" id="2.30.42.10:FF:000016">
    <property type="entry name" value="peripheral plasma membrane protein CASK isoform X2"/>
    <property type="match status" value="1"/>
</dbReference>
<dbReference type="FunFam" id="3.30.200.20:FF:000051">
    <property type="entry name" value="Peripheral plasma membrane protein CASK isoform B"/>
    <property type="match status" value="1"/>
</dbReference>
<dbReference type="InterPro" id="IPR050716">
    <property type="entry name" value="MAGUK"/>
</dbReference>
<dbReference type="InterPro" id="IPR011009">
    <property type="entry name" value="Kinase-like_dom_sf"/>
</dbReference>
<feature type="domain" description="L27" evidence="8">
    <location>
        <begin position="426"/>
        <end position="487"/>
    </location>
</feature>
<dbReference type="InterPro" id="IPR001478">
    <property type="entry name" value="PDZ"/>
</dbReference>
<dbReference type="FunFam" id="3.30.63.10:FF:000002">
    <property type="entry name" value="Guanylate kinase 1"/>
    <property type="match status" value="1"/>
</dbReference>
<accession>A0A6J3KAT3</accession>
<dbReference type="Pfam" id="PF00595">
    <property type="entry name" value="PDZ"/>
    <property type="match status" value="1"/>
</dbReference>
<organism evidence="9 10">
    <name type="scientific">Bombus vosnesenskii</name>
    <dbReference type="NCBI Taxonomy" id="207650"/>
    <lineage>
        <taxon>Eukaryota</taxon>
        <taxon>Metazoa</taxon>
        <taxon>Ecdysozoa</taxon>
        <taxon>Arthropoda</taxon>
        <taxon>Hexapoda</taxon>
        <taxon>Insecta</taxon>
        <taxon>Pterygota</taxon>
        <taxon>Neoptera</taxon>
        <taxon>Endopterygota</taxon>
        <taxon>Hymenoptera</taxon>
        <taxon>Apocrita</taxon>
        <taxon>Aculeata</taxon>
        <taxon>Apoidea</taxon>
        <taxon>Anthophila</taxon>
        <taxon>Apidae</taxon>
        <taxon>Bombus</taxon>
        <taxon>Pyrobombus</taxon>
    </lineage>
</organism>
<evidence type="ECO:0000313" key="9">
    <source>
        <dbReference type="Proteomes" id="UP000504631"/>
    </source>
</evidence>
<dbReference type="CDD" id="cd00071">
    <property type="entry name" value="GMPK"/>
    <property type="match status" value="1"/>
</dbReference>
<dbReference type="GO" id="GO:0019098">
    <property type="term" value="P:reproductive behavior"/>
    <property type="evidence" value="ECO:0007669"/>
    <property type="project" value="UniProtKB-ARBA"/>
</dbReference>
<dbReference type="Pfam" id="PF00625">
    <property type="entry name" value="Guanylate_kin"/>
    <property type="match status" value="1"/>
</dbReference>
<gene>
    <name evidence="10" type="primary">LOC117233747</name>
</gene>
<evidence type="ECO:0000256" key="2">
    <source>
        <dbReference type="ARBA" id="ARBA00022443"/>
    </source>
</evidence>
<dbReference type="Gene3D" id="6.10.140.620">
    <property type="match status" value="1"/>
</dbReference>
<dbReference type="PROSITE" id="PS50011">
    <property type="entry name" value="PROTEIN_KINASE_DOM"/>
    <property type="match status" value="1"/>
</dbReference>
<dbReference type="InterPro" id="IPR027417">
    <property type="entry name" value="P-loop_NTPase"/>
</dbReference>
<dbReference type="PANTHER" id="PTHR23122">
    <property type="entry name" value="MEMBRANE-ASSOCIATED GUANYLATE KINASE MAGUK"/>
    <property type="match status" value="1"/>
</dbReference>
<dbReference type="InterPro" id="IPR008145">
    <property type="entry name" value="GK/Ca_channel_bsu"/>
</dbReference>
<feature type="domain" description="SH3" evidence="4">
    <location>
        <begin position="612"/>
        <end position="681"/>
    </location>
</feature>
<dbReference type="PROSITE" id="PS50052">
    <property type="entry name" value="GUANYLATE_KINASE_2"/>
    <property type="match status" value="1"/>
</dbReference>
<dbReference type="InterPro" id="IPR004172">
    <property type="entry name" value="L27_dom"/>
</dbReference>
<dbReference type="Gene3D" id="2.30.30.40">
    <property type="entry name" value="SH3 Domains"/>
    <property type="match status" value="1"/>
</dbReference>
<dbReference type="PROSITE" id="PS50106">
    <property type="entry name" value="PDZ"/>
    <property type="match status" value="1"/>
</dbReference>
<dbReference type="CDD" id="cd10831">
    <property type="entry name" value="PDZ_CASK-like"/>
    <property type="match status" value="1"/>
</dbReference>
<dbReference type="Gene3D" id="3.30.200.20">
    <property type="entry name" value="Phosphorylase Kinase, domain 1"/>
    <property type="match status" value="1"/>
</dbReference>
<dbReference type="SUPFAM" id="SSF56112">
    <property type="entry name" value="Protein kinase-like (PK-like)"/>
    <property type="match status" value="1"/>
</dbReference>
<dbReference type="PROSITE" id="PS50002">
    <property type="entry name" value="SH3"/>
    <property type="match status" value="1"/>
</dbReference>
<dbReference type="GO" id="GO:0005524">
    <property type="term" value="F:ATP binding"/>
    <property type="evidence" value="ECO:0007669"/>
    <property type="project" value="InterPro"/>
</dbReference>
<dbReference type="PROSITE" id="PS51022">
    <property type="entry name" value="L27"/>
    <property type="match status" value="1"/>
</dbReference>
<dbReference type="InterPro" id="IPR020590">
    <property type="entry name" value="Guanylate_kinase_CS"/>
</dbReference>
<dbReference type="Pfam" id="PF00018">
    <property type="entry name" value="SH3_1"/>
    <property type="match status" value="1"/>
</dbReference>
<dbReference type="CTD" id="8573"/>
<dbReference type="Gene3D" id="3.40.50.300">
    <property type="entry name" value="P-loop containing nucleotide triphosphate hydrolases"/>
    <property type="match status" value="1"/>
</dbReference>
<protein>
    <submittedName>
        <fullName evidence="10">Peripheral plasma membrane protein CASK isoform X4</fullName>
    </submittedName>
</protein>
<dbReference type="SMART" id="SM00228">
    <property type="entry name" value="PDZ"/>
    <property type="match status" value="1"/>
</dbReference>
<dbReference type="SMART" id="SM00072">
    <property type="entry name" value="GuKc"/>
    <property type="match status" value="1"/>
</dbReference>
<dbReference type="InterPro" id="IPR036892">
    <property type="entry name" value="L27_dom_sf"/>
</dbReference>
<dbReference type="InterPro" id="IPR000719">
    <property type="entry name" value="Prot_kinase_dom"/>
</dbReference>